<dbReference type="SUPFAM" id="SSF52172">
    <property type="entry name" value="CheY-like"/>
    <property type="match status" value="1"/>
</dbReference>
<evidence type="ECO:0000256" key="5">
    <source>
        <dbReference type="ARBA" id="ARBA00022777"/>
    </source>
</evidence>
<dbReference type="CDD" id="cd00082">
    <property type="entry name" value="HisKA"/>
    <property type="match status" value="1"/>
</dbReference>
<sequence>MQKGLATPYRSPKRSVAIVLLVFLVLTCIALVVSAQSLRDRIDAVRAADSDNMGWLISQLDVDYKAILLAAKGYVIATRDPSLNEITSADDFDDVRFKFDIFYSRVDTVLAAMTRYDLPDELAKALDQLREARASLTTMIDAITTPDRDKVLAFTRELQQSEGLIRDVTVLSLQYQVGQTKTARTLEKAHLQRFWLQSIFLLIVMISASLLAARLWRELEKHTAWMHRASGTISKVIQATLNAVVVTDLDGRILLANAAASDIFRMPADDMLGENIGDLMVPDHMRAKHEAGMHRFKTTGEKKIVGAGPVRLDARRPDGSDFQAELSIATDTDLDGNPILIGFIRDISDMVAAENKLREARDEAERHADAKTMFLATMSHEMRTPLHGVTASLDLIDADRLTEEDRQLLRTAQDCSDRALEQINNVLDITRLGERRDDGETFRPAVIAREIASELSPLAKENGNLLDLQITGVGVEECYIGSPGAFSRALYNLVGNALKFTREGRVDLHLTFDDGHIGDGKLTVDVIDNGPGIAPEDHERIFREFETGRPGELFGPQGTGLGLPIVRIAVQHLGGTLGLESAPGKGSRFSFEIPLRPAPEEQNTDQSPPAEPLFSDDVTSTQTALDVLVVDDSEVNLGLMCEIVRRLGHRPAMARNGKEAIDVANQTAFDVILMDVSMPVMRGDEATRGIRKAGLSRGAFIAAVTAVSDPERTLDLHEAGMDAVLTKPTKRADIANLLAVAAATNPPSDHHQPVMSSSHYAGVLDALEPMFGEAKARELMTAALADIPAEIIQSDPLQQVTEALIDGLHKAAGSTAVVGLNELSGHLLEAERAADRGDLETLNRQREKIGKALSDCQDALGLGNVA</sequence>
<dbReference type="GO" id="GO:0000155">
    <property type="term" value="F:phosphorelay sensor kinase activity"/>
    <property type="evidence" value="ECO:0007669"/>
    <property type="project" value="InterPro"/>
</dbReference>
<dbReference type="Pfam" id="PF02518">
    <property type="entry name" value="HATPase_c"/>
    <property type="match status" value="1"/>
</dbReference>
<dbReference type="EC" id="2.7.13.3" evidence="2"/>
<dbReference type="Gene3D" id="3.40.50.2300">
    <property type="match status" value="1"/>
</dbReference>
<dbReference type="SMART" id="SM00388">
    <property type="entry name" value="HisKA"/>
    <property type="match status" value="1"/>
</dbReference>
<dbReference type="CDD" id="cd00130">
    <property type="entry name" value="PAS"/>
    <property type="match status" value="1"/>
</dbReference>
<evidence type="ECO:0000313" key="13">
    <source>
        <dbReference type="Proteomes" id="UP000322545"/>
    </source>
</evidence>
<dbReference type="SMART" id="SM00448">
    <property type="entry name" value="REC"/>
    <property type="match status" value="1"/>
</dbReference>
<proteinExistence type="predicted"/>
<protein>
    <recommendedName>
        <fullName evidence="2">histidine kinase</fullName>
        <ecNumber evidence="2">2.7.13.3</ecNumber>
    </recommendedName>
</protein>
<dbReference type="Pfam" id="PF00072">
    <property type="entry name" value="Response_reg"/>
    <property type="match status" value="1"/>
</dbReference>
<evidence type="ECO:0000256" key="6">
    <source>
        <dbReference type="PROSITE-ProRule" id="PRU00169"/>
    </source>
</evidence>
<dbReference type="SMART" id="SM00091">
    <property type="entry name" value="PAS"/>
    <property type="match status" value="1"/>
</dbReference>
<organism evidence="12 13">
    <name type="scientific">Roseovarius litoreus</name>
    <dbReference type="NCBI Taxonomy" id="1155722"/>
    <lineage>
        <taxon>Bacteria</taxon>
        <taxon>Pseudomonadati</taxon>
        <taxon>Pseudomonadota</taxon>
        <taxon>Alphaproteobacteria</taxon>
        <taxon>Rhodobacterales</taxon>
        <taxon>Roseobacteraceae</taxon>
        <taxon>Roseovarius</taxon>
    </lineage>
</organism>
<dbReference type="Gene3D" id="3.30.565.10">
    <property type="entry name" value="Histidine kinase-like ATPase, C-terminal domain"/>
    <property type="match status" value="1"/>
</dbReference>
<dbReference type="SUPFAM" id="SSF47226">
    <property type="entry name" value="Histidine-containing phosphotransfer domain, HPT domain"/>
    <property type="match status" value="1"/>
</dbReference>
<dbReference type="Gene3D" id="1.10.287.130">
    <property type="match status" value="1"/>
</dbReference>
<evidence type="ECO:0000256" key="1">
    <source>
        <dbReference type="ARBA" id="ARBA00000085"/>
    </source>
</evidence>
<dbReference type="AlphaFoldDB" id="A0A1M7L0P5"/>
<evidence type="ECO:0000259" key="10">
    <source>
        <dbReference type="PROSITE" id="PS50112"/>
    </source>
</evidence>
<evidence type="ECO:0000313" key="12">
    <source>
        <dbReference type="EMBL" id="SHM70905.1"/>
    </source>
</evidence>
<dbReference type="Gene3D" id="3.30.450.20">
    <property type="entry name" value="PAS domain"/>
    <property type="match status" value="1"/>
</dbReference>
<evidence type="ECO:0000259" key="8">
    <source>
        <dbReference type="PROSITE" id="PS50109"/>
    </source>
</evidence>
<dbReference type="PROSITE" id="PS50110">
    <property type="entry name" value="RESPONSE_REGULATORY"/>
    <property type="match status" value="1"/>
</dbReference>
<feature type="domain" description="PAC" evidence="11">
    <location>
        <begin position="308"/>
        <end position="359"/>
    </location>
</feature>
<dbReference type="GO" id="GO:0006355">
    <property type="term" value="P:regulation of DNA-templated transcription"/>
    <property type="evidence" value="ECO:0007669"/>
    <property type="project" value="InterPro"/>
</dbReference>
<evidence type="ECO:0000259" key="11">
    <source>
        <dbReference type="PROSITE" id="PS50113"/>
    </source>
</evidence>
<keyword evidence="7" id="KW-0472">Membrane</keyword>
<keyword evidence="4" id="KW-0808">Transferase</keyword>
<evidence type="ECO:0000256" key="7">
    <source>
        <dbReference type="SAM" id="Phobius"/>
    </source>
</evidence>
<evidence type="ECO:0000256" key="2">
    <source>
        <dbReference type="ARBA" id="ARBA00012438"/>
    </source>
</evidence>
<dbReference type="SUPFAM" id="SSF47384">
    <property type="entry name" value="Homodimeric domain of signal transducing histidine kinase"/>
    <property type="match status" value="1"/>
</dbReference>
<keyword evidence="5" id="KW-0418">Kinase</keyword>
<keyword evidence="3 6" id="KW-0597">Phosphoprotein</keyword>
<feature type="domain" description="Histidine kinase" evidence="8">
    <location>
        <begin position="377"/>
        <end position="597"/>
    </location>
</feature>
<dbReference type="InterPro" id="IPR000700">
    <property type="entry name" value="PAS-assoc_C"/>
</dbReference>
<evidence type="ECO:0000256" key="3">
    <source>
        <dbReference type="ARBA" id="ARBA00022553"/>
    </source>
</evidence>
<dbReference type="Pfam" id="PF00989">
    <property type="entry name" value="PAS"/>
    <property type="match status" value="1"/>
</dbReference>
<dbReference type="InterPro" id="IPR036890">
    <property type="entry name" value="HATPase_C_sf"/>
</dbReference>
<reference evidence="12 13" key="1">
    <citation type="submission" date="2016-11" db="EMBL/GenBank/DDBJ databases">
        <authorList>
            <person name="Varghese N."/>
            <person name="Submissions S."/>
        </authorList>
    </citation>
    <scope>NUCLEOTIDE SEQUENCE [LARGE SCALE GENOMIC DNA]</scope>
    <source>
        <strain evidence="12 13">DSM 28249</strain>
    </source>
</reference>
<dbReference type="RefSeq" id="WP_149780827.1">
    <property type="nucleotide sequence ID" value="NZ_FRCB01000012.1"/>
</dbReference>
<dbReference type="InterPro" id="IPR003594">
    <property type="entry name" value="HATPase_dom"/>
</dbReference>
<dbReference type="PROSITE" id="PS50112">
    <property type="entry name" value="PAS"/>
    <property type="match status" value="1"/>
</dbReference>
<dbReference type="InterPro" id="IPR000014">
    <property type="entry name" value="PAS"/>
</dbReference>
<feature type="domain" description="PAS" evidence="10">
    <location>
        <begin position="229"/>
        <end position="300"/>
    </location>
</feature>
<dbReference type="PROSITE" id="PS50113">
    <property type="entry name" value="PAC"/>
    <property type="match status" value="1"/>
</dbReference>
<dbReference type="Proteomes" id="UP000322545">
    <property type="component" value="Unassembled WGS sequence"/>
</dbReference>
<dbReference type="NCBIfam" id="TIGR00229">
    <property type="entry name" value="sensory_box"/>
    <property type="match status" value="1"/>
</dbReference>
<dbReference type="InterPro" id="IPR005467">
    <property type="entry name" value="His_kinase_dom"/>
</dbReference>
<dbReference type="SUPFAM" id="SSF55874">
    <property type="entry name" value="ATPase domain of HSP90 chaperone/DNA topoisomerase II/histidine kinase"/>
    <property type="match status" value="1"/>
</dbReference>
<comment type="catalytic activity">
    <reaction evidence="1">
        <text>ATP + protein L-histidine = ADP + protein N-phospho-L-histidine.</text>
        <dbReference type="EC" id="2.7.13.3"/>
    </reaction>
</comment>
<dbReference type="Pfam" id="PF00512">
    <property type="entry name" value="HisKA"/>
    <property type="match status" value="1"/>
</dbReference>
<dbReference type="InterPro" id="IPR004358">
    <property type="entry name" value="Sig_transdc_His_kin-like_C"/>
</dbReference>
<evidence type="ECO:0000256" key="4">
    <source>
        <dbReference type="ARBA" id="ARBA00022679"/>
    </source>
</evidence>
<keyword evidence="7" id="KW-1133">Transmembrane helix</keyword>
<name>A0A1M7L0P5_9RHOB</name>
<dbReference type="InterPro" id="IPR035965">
    <property type="entry name" value="PAS-like_dom_sf"/>
</dbReference>
<dbReference type="InterPro" id="IPR003661">
    <property type="entry name" value="HisK_dim/P_dom"/>
</dbReference>
<dbReference type="InterPro" id="IPR011006">
    <property type="entry name" value="CheY-like_superfamily"/>
</dbReference>
<keyword evidence="13" id="KW-1185">Reference proteome</keyword>
<feature type="domain" description="Response regulatory" evidence="9">
    <location>
        <begin position="626"/>
        <end position="742"/>
    </location>
</feature>
<dbReference type="InterPro" id="IPR036097">
    <property type="entry name" value="HisK_dim/P_sf"/>
</dbReference>
<dbReference type="InterPro" id="IPR036641">
    <property type="entry name" value="HPT_dom_sf"/>
</dbReference>
<gene>
    <name evidence="12" type="ORF">SAMN05443432_11281</name>
</gene>
<dbReference type="InterPro" id="IPR013767">
    <property type="entry name" value="PAS_fold"/>
</dbReference>
<dbReference type="InterPro" id="IPR001789">
    <property type="entry name" value="Sig_transdc_resp-reg_receiver"/>
</dbReference>
<feature type="modified residue" description="4-aspartylphosphate" evidence="6">
    <location>
        <position position="675"/>
    </location>
</feature>
<feature type="transmembrane region" description="Helical" evidence="7">
    <location>
        <begin position="194"/>
        <end position="216"/>
    </location>
</feature>
<evidence type="ECO:0000259" key="9">
    <source>
        <dbReference type="PROSITE" id="PS50110"/>
    </source>
</evidence>
<dbReference type="PANTHER" id="PTHR43047">
    <property type="entry name" value="TWO-COMPONENT HISTIDINE PROTEIN KINASE"/>
    <property type="match status" value="1"/>
</dbReference>
<dbReference type="PRINTS" id="PR00344">
    <property type="entry name" value="BCTRLSENSOR"/>
</dbReference>
<keyword evidence="7" id="KW-0812">Transmembrane</keyword>
<dbReference type="SMART" id="SM00387">
    <property type="entry name" value="HATPase_c"/>
    <property type="match status" value="1"/>
</dbReference>
<accession>A0A1M7L0P5</accession>
<dbReference type="CDD" id="cd17546">
    <property type="entry name" value="REC_hyHK_CKI1_RcsC-like"/>
    <property type="match status" value="1"/>
</dbReference>
<dbReference type="SUPFAM" id="SSF55785">
    <property type="entry name" value="PYP-like sensor domain (PAS domain)"/>
    <property type="match status" value="1"/>
</dbReference>
<dbReference type="EMBL" id="FRCB01000012">
    <property type="protein sequence ID" value="SHM70905.1"/>
    <property type="molecule type" value="Genomic_DNA"/>
</dbReference>
<dbReference type="PROSITE" id="PS50109">
    <property type="entry name" value="HIS_KIN"/>
    <property type="match status" value="1"/>
</dbReference>